<comment type="caution">
    <text evidence="9">The sequence shown here is derived from an EMBL/GenBank/DDBJ whole genome shotgun (WGS) entry which is preliminary data.</text>
</comment>
<dbReference type="EMBL" id="JBJIAA010000003">
    <property type="protein sequence ID" value="MFL0249675.1"/>
    <property type="molecule type" value="Genomic_DNA"/>
</dbReference>
<proteinExistence type="inferred from homology"/>
<organism evidence="9 10">
    <name type="scientific">Clostridium neuense</name>
    <dbReference type="NCBI Taxonomy" id="1728934"/>
    <lineage>
        <taxon>Bacteria</taxon>
        <taxon>Bacillati</taxon>
        <taxon>Bacillota</taxon>
        <taxon>Clostridia</taxon>
        <taxon>Eubacteriales</taxon>
        <taxon>Clostridiaceae</taxon>
        <taxon>Clostridium</taxon>
    </lineage>
</organism>
<feature type="transmembrane region" description="Helical" evidence="8">
    <location>
        <begin position="79"/>
        <end position="96"/>
    </location>
</feature>
<sequence>MKSLNKNYLIPIIVAVPMLSMKTYPMLMTTLGGRDTWIAVIAATILLLVFCLLVIKAFKANNHDDDLKDIYCNSLGKPLGTLFIIFFAICLILTLIECSSVEANLLHVNILFETPQWYFIAFFLIPTLYTVYKGEGAILSVTLIGIPLIMLSGINLSSLLIKYRHARYLLPILKNGFDKNLLICSLKGFAMYSGFGIVFPIINKVKQKNKLAKPILIGLAILAEIQIFTTIGLLMTFSEKRLNNMYYPRLIQTQLINYFDFIESGEFYVLFQVVGGWFIKYILTFYSLQILIKYSKLDKKYTIYVISAIVFIASYFLSKNTVILFRALNYYTYISFANFIVFPAIIFVIYILRSRTKKI</sequence>
<dbReference type="Proteomes" id="UP001623592">
    <property type="component" value="Unassembled WGS sequence"/>
</dbReference>
<dbReference type="RefSeq" id="WP_406786344.1">
    <property type="nucleotide sequence ID" value="NZ_JBJIAA010000003.1"/>
</dbReference>
<evidence type="ECO:0000256" key="6">
    <source>
        <dbReference type="ARBA" id="ARBA00022989"/>
    </source>
</evidence>
<feature type="transmembrane region" description="Helical" evidence="8">
    <location>
        <begin position="301"/>
        <end position="318"/>
    </location>
</feature>
<feature type="transmembrane region" description="Helical" evidence="8">
    <location>
        <begin position="214"/>
        <end position="237"/>
    </location>
</feature>
<keyword evidence="5 8" id="KW-0812">Transmembrane</keyword>
<keyword evidence="10" id="KW-1185">Reference proteome</keyword>
<feature type="transmembrane region" description="Helical" evidence="8">
    <location>
        <begin position="330"/>
        <end position="352"/>
    </location>
</feature>
<gene>
    <name evidence="9" type="ORF">ACJDT4_04505</name>
</gene>
<comment type="subcellular location">
    <subcellularLocation>
        <location evidence="1">Membrane</location>
        <topology evidence="1">Multi-pass membrane protein</topology>
    </subcellularLocation>
</comment>
<dbReference type="InterPro" id="IPR004761">
    <property type="entry name" value="Spore_GerAB"/>
</dbReference>
<keyword evidence="3" id="KW-0813">Transport</keyword>
<feature type="transmembrane region" description="Helical" evidence="8">
    <location>
        <begin position="139"/>
        <end position="160"/>
    </location>
</feature>
<comment type="similarity">
    <text evidence="2">Belongs to the amino acid-polyamine-organocation (APC) superfamily. Spore germination protein (SGP) (TC 2.A.3.9) family.</text>
</comment>
<evidence type="ECO:0000256" key="7">
    <source>
        <dbReference type="ARBA" id="ARBA00023136"/>
    </source>
</evidence>
<keyword evidence="6 8" id="KW-1133">Transmembrane helix</keyword>
<evidence type="ECO:0000256" key="8">
    <source>
        <dbReference type="SAM" id="Phobius"/>
    </source>
</evidence>
<feature type="transmembrane region" description="Helical" evidence="8">
    <location>
        <begin position="36"/>
        <end position="58"/>
    </location>
</feature>
<protein>
    <submittedName>
        <fullName evidence="9">Endospore germination permease</fullName>
    </submittedName>
</protein>
<dbReference type="NCBIfam" id="TIGR00912">
    <property type="entry name" value="2A0309"/>
    <property type="match status" value="1"/>
</dbReference>
<keyword evidence="4" id="KW-0309">Germination</keyword>
<evidence type="ECO:0000256" key="5">
    <source>
        <dbReference type="ARBA" id="ARBA00022692"/>
    </source>
</evidence>
<evidence type="ECO:0000256" key="4">
    <source>
        <dbReference type="ARBA" id="ARBA00022544"/>
    </source>
</evidence>
<feature type="transmembrane region" description="Helical" evidence="8">
    <location>
        <begin position="7"/>
        <end position="24"/>
    </location>
</feature>
<evidence type="ECO:0000313" key="10">
    <source>
        <dbReference type="Proteomes" id="UP001623592"/>
    </source>
</evidence>
<feature type="transmembrane region" description="Helical" evidence="8">
    <location>
        <begin position="116"/>
        <end position="132"/>
    </location>
</feature>
<dbReference type="Pfam" id="PF03845">
    <property type="entry name" value="Spore_permease"/>
    <property type="match status" value="1"/>
</dbReference>
<accession>A0ABW8TCJ5</accession>
<feature type="transmembrane region" description="Helical" evidence="8">
    <location>
        <begin position="180"/>
        <end position="202"/>
    </location>
</feature>
<reference evidence="9 10" key="1">
    <citation type="submission" date="2024-11" db="EMBL/GenBank/DDBJ databases">
        <authorList>
            <person name="Heng Y.C."/>
            <person name="Lim A.C.H."/>
            <person name="Lee J.K.Y."/>
            <person name="Kittelmann S."/>
        </authorList>
    </citation>
    <scope>NUCLEOTIDE SEQUENCE [LARGE SCALE GENOMIC DNA]</scope>
    <source>
        <strain evidence="9 10">WILCCON 0114</strain>
    </source>
</reference>
<dbReference type="PANTHER" id="PTHR34975:SF2">
    <property type="entry name" value="SPORE GERMINATION PROTEIN A2"/>
    <property type="match status" value="1"/>
</dbReference>
<dbReference type="PANTHER" id="PTHR34975">
    <property type="entry name" value="SPORE GERMINATION PROTEIN A2"/>
    <property type="match status" value="1"/>
</dbReference>
<feature type="transmembrane region" description="Helical" evidence="8">
    <location>
        <begin position="267"/>
        <end position="289"/>
    </location>
</feature>
<keyword evidence="7 8" id="KW-0472">Membrane</keyword>
<evidence type="ECO:0000313" key="9">
    <source>
        <dbReference type="EMBL" id="MFL0249675.1"/>
    </source>
</evidence>
<evidence type="ECO:0000256" key="1">
    <source>
        <dbReference type="ARBA" id="ARBA00004141"/>
    </source>
</evidence>
<name>A0ABW8TCJ5_9CLOT</name>
<evidence type="ECO:0000256" key="2">
    <source>
        <dbReference type="ARBA" id="ARBA00007998"/>
    </source>
</evidence>
<evidence type="ECO:0000256" key="3">
    <source>
        <dbReference type="ARBA" id="ARBA00022448"/>
    </source>
</evidence>